<sequence length="237" mass="27177">MRGYLQILQRYRTYAEGSAQDWIRRIDNKQSRTRKGAISYLPVQNFLRIAAFRPSGHKEFRHQRGVRKKRGKKTDDQGLQRTMERRGRTKARSHNHEAGQWELTSPSELHTRARNSQSSLRENGAVDAAITPRGIEEERRVADGEISPITQTVYGGARRTHRNTNTNLIRWWDGTPLDVCMRDMAQGDTCSITRLDAGRDGRMRCVRWIVRNILRQAMPNIMPATSTDAGRPVLAAL</sequence>
<accession>F4X8K6</accession>
<evidence type="ECO:0000313" key="3">
    <source>
        <dbReference type="Proteomes" id="UP000007755"/>
    </source>
</evidence>
<evidence type="ECO:0000256" key="1">
    <source>
        <dbReference type="SAM" id="MobiDB-lite"/>
    </source>
</evidence>
<dbReference type="Proteomes" id="UP000007755">
    <property type="component" value="Unassembled WGS sequence"/>
</dbReference>
<dbReference type="InParanoid" id="F4X8K6"/>
<protein>
    <submittedName>
        <fullName evidence="2">Uncharacterized protein</fullName>
    </submittedName>
</protein>
<dbReference type="AlphaFoldDB" id="F4X8K6"/>
<reference evidence="2" key="1">
    <citation type="submission" date="2011-02" db="EMBL/GenBank/DDBJ databases">
        <title>The genome of the leaf-cutting ant Acromyrmex echinatior suggests key adaptations to social evolution and fungus farming.</title>
        <authorList>
            <person name="Nygaard S."/>
            <person name="Zhang G."/>
        </authorList>
    </citation>
    <scope>NUCLEOTIDE SEQUENCE</scope>
</reference>
<feature type="region of interest" description="Disordered" evidence="1">
    <location>
        <begin position="57"/>
        <end position="79"/>
    </location>
</feature>
<proteinExistence type="predicted"/>
<organism evidence="3">
    <name type="scientific">Acromyrmex echinatior</name>
    <name type="common">Panamanian leafcutter ant</name>
    <name type="synonym">Acromyrmex octospinosus echinatior</name>
    <dbReference type="NCBI Taxonomy" id="103372"/>
    <lineage>
        <taxon>Eukaryota</taxon>
        <taxon>Metazoa</taxon>
        <taxon>Ecdysozoa</taxon>
        <taxon>Arthropoda</taxon>
        <taxon>Hexapoda</taxon>
        <taxon>Insecta</taxon>
        <taxon>Pterygota</taxon>
        <taxon>Neoptera</taxon>
        <taxon>Endopterygota</taxon>
        <taxon>Hymenoptera</taxon>
        <taxon>Apocrita</taxon>
        <taxon>Aculeata</taxon>
        <taxon>Formicoidea</taxon>
        <taxon>Formicidae</taxon>
        <taxon>Myrmicinae</taxon>
        <taxon>Acromyrmex</taxon>
    </lineage>
</organism>
<gene>
    <name evidence="2" type="ORF">G5I_14745</name>
</gene>
<feature type="compositionally biased region" description="Basic residues" evidence="1">
    <location>
        <begin position="59"/>
        <end position="72"/>
    </location>
</feature>
<name>F4X8K6_ACREC</name>
<keyword evidence="3" id="KW-1185">Reference proteome</keyword>
<evidence type="ECO:0000313" key="2">
    <source>
        <dbReference type="EMBL" id="EGI57275.1"/>
    </source>
</evidence>
<dbReference type="EMBL" id="GL888932">
    <property type="protein sequence ID" value="EGI57275.1"/>
    <property type="molecule type" value="Genomic_DNA"/>
</dbReference>